<gene>
    <name evidence="14" type="ORF">Z518_00169</name>
</gene>
<evidence type="ECO:0000256" key="4">
    <source>
        <dbReference type="ARBA" id="ARBA00022434"/>
    </source>
</evidence>
<evidence type="ECO:0000313" key="14">
    <source>
        <dbReference type="EMBL" id="KIX09091.1"/>
    </source>
</evidence>
<dbReference type="GeneID" id="25288240"/>
<evidence type="ECO:0000256" key="8">
    <source>
        <dbReference type="ARBA" id="ARBA00023002"/>
    </source>
</evidence>
<keyword evidence="5" id="KW-0813">Transport</keyword>
<dbReference type="GO" id="GO:0004322">
    <property type="term" value="F:ferroxidase activity"/>
    <property type="evidence" value="ECO:0007669"/>
    <property type="project" value="UniProtKB-EC"/>
</dbReference>
<dbReference type="RefSeq" id="XP_013276227.1">
    <property type="nucleotide sequence ID" value="XM_013420773.1"/>
</dbReference>
<dbReference type="GO" id="GO:0051537">
    <property type="term" value="F:2 iron, 2 sulfur cluster binding"/>
    <property type="evidence" value="ECO:0007669"/>
    <property type="project" value="TreeGrafter"/>
</dbReference>
<organism evidence="14 15">
    <name type="scientific">Rhinocladiella mackenziei CBS 650.93</name>
    <dbReference type="NCBI Taxonomy" id="1442369"/>
    <lineage>
        <taxon>Eukaryota</taxon>
        <taxon>Fungi</taxon>
        <taxon>Dikarya</taxon>
        <taxon>Ascomycota</taxon>
        <taxon>Pezizomycotina</taxon>
        <taxon>Eurotiomycetes</taxon>
        <taxon>Chaetothyriomycetidae</taxon>
        <taxon>Chaetothyriales</taxon>
        <taxon>Herpotrichiellaceae</taxon>
        <taxon>Rhinocladiella</taxon>
    </lineage>
</organism>
<evidence type="ECO:0000256" key="13">
    <source>
        <dbReference type="SAM" id="MobiDB-lite"/>
    </source>
</evidence>
<evidence type="ECO:0000256" key="11">
    <source>
        <dbReference type="ARBA" id="ARBA00023128"/>
    </source>
</evidence>
<comment type="subcellular location">
    <subcellularLocation>
        <location evidence="1">Mitochondrion</location>
    </subcellularLocation>
</comment>
<dbReference type="EC" id="1.16.3.1" evidence="3"/>
<feature type="region of interest" description="Disordered" evidence="13">
    <location>
        <begin position="51"/>
        <end position="88"/>
    </location>
</feature>
<dbReference type="InterPro" id="IPR020895">
    <property type="entry name" value="Frataxin_CS"/>
</dbReference>
<evidence type="ECO:0000256" key="10">
    <source>
        <dbReference type="ARBA" id="ARBA00023065"/>
    </source>
</evidence>
<keyword evidence="15" id="KW-1185">Reference proteome</keyword>
<dbReference type="NCBIfam" id="TIGR03421">
    <property type="entry name" value="FeS_CyaY"/>
    <property type="match status" value="1"/>
</dbReference>
<dbReference type="PANTHER" id="PTHR16821">
    <property type="entry name" value="FRATAXIN"/>
    <property type="match status" value="1"/>
</dbReference>
<evidence type="ECO:0000256" key="3">
    <source>
        <dbReference type="ARBA" id="ARBA00013107"/>
    </source>
</evidence>
<comment type="similarity">
    <text evidence="2">Belongs to the frataxin family.</text>
</comment>
<dbReference type="GO" id="GO:0005739">
    <property type="term" value="C:mitochondrion"/>
    <property type="evidence" value="ECO:0007669"/>
    <property type="project" value="UniProtKB-SubCell"/>
</dbReference>
<dbReference type="GO" id="GO:0006879">
    <property type="term" value="P:intracellular iron ion homeostasis"/>
    <property type="evidence" value="ECO:0007669"/>
    <property type="project" value="UniProtKB-KW"/>
</dbReference>
<dbReference type="InterPro" id="IPR017789">
    <property type="entry name" value="Frataxin"/>
</dbReference>
<dbReference type="GO" id="GO:0034986">
    <property type="term" value="F:iron chaperone activity"/>
    <property type="evidence" value="ECO:0007669"/>
    <property type="project" value="TreeGrafter"/>
</dbReference>
<dbReference type="NCBIfam" id="TIGR03422">
    <property type="entry name" value="mito_frataxin"/>
    <property type="match status" value="1"/>
</dbReference>
<proteinExistence type="inferred from homology"/>
<accession>A0A0D2J0D0</accession>
<name>A0A0D2J0D0_9EURO</name>
<dbReference type="VEuPathDB" id="FungiDB:Z518_00169"/>
<dbReference type="GO" id="GO:0006826">
    <property type="term" value="P:iron ion transport"/>
    <property type="evidence" value="ECO:0007669"/>
    <property type="project" value="UniProtKB-KW"/>
</dbReference>
<protein>
    <recommendedName>
        <fullName evidence="3">ferroxidase</fullName>
        <ecNumber evidence="3">1.16.3.1</ecNumber>
    </recommendedName>
</protein>
<dbReference type="GO" id="GO:0016226">
    <property type="term" value="P:iron-sulfur cluster assembly"/>
    <property type="evidence" value="ECO:0007669"/>
    <property type="project" value="InterPro"/>
</dbReference>
<dbReference type="PANTHER" id="PTHR16821:SF2">
    <property type="entry name" value="FRATAXIN, MITOCHONDRIAL"/>
    <property type="match status" value="1"/>
</dbReference>
<dbReference type="PROSITE" id="PS01344">
    <property type="entry name" value="FRATAXIN_1"/>
    <property type="match status" value="1"/>
</dbReference>
<keyword evidence="6" id="KW-0410">Iron transport</keyword>
<dbReference type="STRING" id="1442369.A0A0D2J0D0"/>
<reference evidence="14 15" key="1">
    <citation type="submission" date="2015-01" db="EMBL/GenBank/DDBJ databases">
        <title>The Genome Sequence of Rhinocladiella mackenzie CBS 650.93.</title>
        <authorList>
            <consortium name="The Broad Institute Genomics Platform"/>
            <person name="Cuomo C."/>
            <person name="de Hoog S."/>
            <person name="Gorbushina A."/>
            <person name="Stielow B."/>
            <person name="Teixiera M."/>
            <person name="Abouelleil A."/>
            <person name="Chapman S.B."/>
            <person name="Priest M."/>
            <person name="Young S.K."/>
            <person name="Wortman J."/>
            <person name="Nusbaum C."/>
            <person name="Birren B."/>
        </authorList>
    </citation>
    <scope>NUCLEOTIDE SEQUENCE [LARGE SCALE GENOMIC DNA]</scope>
    <source>
        <strain evidence="14 15">CBS 650.93</strain>
    </source>
</reference>
<sequence length="220" mass="23638">MKANTLLSRNSRAITLTFAHRPPPSSTSLYTRPLVPTSILRTSRCSPQTFFSSQNASFSTSPRTFKGLQPDSAEPAPPNTEPMSGSGNAAQISDAKYHELADEYLNTMLLALEELSETSNDGIEVEYAAGVLTITHPKSGTYVINKQPPNKQIWLSSPVSGPKRYDWVVSGAGQHEKEGSAVGSGDDGAGGRWIYLRDGSGLSELLKKEIGLELPNGSEV</sequence>
<dbReference type="PROSITE" id="PS50810">
    <property type="entry name" value="FRATAXIN_2"/>
    <property type="match status" value="1"/>
</dbReference>
<dbReference type="EMBL" id="KN847475">
    <property type="protein sequence ID" value="KIX09091.1"/>
    <property type="molecule type" value="Genomic_DNA"/>
</dbReference>
<dbReference type="InterPro" id="IPR036524">
    <property type="entry name" value="Frataxin/CyaY_sf"/>
</dbReference>
<dbReference type="PRINTS" id="PR00904">
    <property type="entry name" value="FRATAXIN"/>
</dbReference>
<keyword evidence="10" id="KW-0406">Ion transport</keyword>
<dbReference type="SUPFAM" id="SSF55387">
    <property type="entry name" value="Frataxin/Nqo15-like"/>
    <property type="match status" value="1"/>
</dbReference>
<evidence type="ECO:0000256" key="6">
    <source>
        <dbReference type="ARBA" id="ARBA00022496"/>
    </source>
</evidence>
<keyword evidence="4" id="KW-0409">Iron storage</keyword>
<dbReference type="GO" id="GO:0008199">
    <property type="term" value="F:ferric iron binding"/>
    <property type="evidence" value="ECO:0007669"/>
    <property type="project" value="InterPro"/>
</dbReference>
<keyword evidence="7" id="KW-0809">Transit peptide</keyword>
<dbReference type="HOGENOM" id="CLU_080880_0_0_1"/>
<keyword evidence="8" id="KW-0560">Oxidoreductase</keyword>
<dbReference type="OrthoDB" id="509901at2759"/>
<evidence type="ECO:0000256" key="7">
    <source>
        <dbReference type="ARBA" id="ARBA00022946"/>
    </source>
</evidence>
<keyword evidence="11" id="KW-0496">Mitochondrion</keyword>
<dbReference type="Proteomes" id="UP000053617">
    <property type="component" value="Unassembled WGS sequence"/>
</dbReference>
<evidence type="ECO:0000256" key="9">
    <source>
        <dbReference type="ARBA" id="ARBA00023004"/>
    </source>
</evidence>
<evidence type="ECO:0000256" key="2">
    <source>
        <dbReference type="ARBA" id="ARBA00008183"/>
    </source>
</evidence>
<dbReference type="Gene3D" id="3.30.920.10">
    <property type="entry name" value="Frataxin/CyaY"/>
    <property type="match status" value="1"/>
</dbReference>
<dbReference type="GO" id="GO:0008198">
    <property type="term" value="F:ferrous iron binding"/>
    <property type="evidence" value="ECO:0007669"/>
    <property type="project" value="TreeGrafter"/>
</dbReference>
<evidence type="ECO:0000313" key="15">
    <source>
        <dbReference type="Proteomes" id="UP000053617"/>
    </source>
</evidence>
<dbReference type="SMART" id="SM01219">
    <property type="entry name" value="Frataxin_Cyay"/>
    <property type="match status" value="1"/>
</dbReference>
<evidence type="ECO:0000256" key="12">
    <source>
        <dbReference type="ARBA" id="ARBA00047990"/>
    </source>
</evidence>
<dbReference type="FunFam" id="3.30.920.10:FF:000004">
    <property type="entry name" value="Mitochondrial chaperone Frataxin"/>
    <property type="match status" value="1"/>
</dbReference>
<dbReference type="Pfam" id="PF01491">
    <property type="entry name" value="Frataxin_Cyay"/>
    <property type="match status" value="1"/>
</dbReference>
<evidence type="ECO:0000256" key="5">
    <source>
        <dbReference type="ARBA" id="ARBA00022448"/>
    </source>
</evidence>
<dbReference type="AlphaFoldDB" id="A0A0D2J0D0"/>
<dbReference type="InterPro" id="IPR002908">
    <property type="entry name" value="Frataxin/CyaY"/>
</dbReference>
<comment type="catalytic activity">
    <reaction evidence="12">
        <text>4 Fe(2+) + O2 + 4 H(+) = 4 Fe(3+) + 2 H2O</text>
        <dbReference type="Rhea" id="RHEA:11148"/>
        <dbReference type="ChEBI" id="CHEBI:15377"/>
        <dbReference type="ChEBI" id="CHEBI:15378"/>
        <dbReference type="ChEBI" id="CHEBI:15379"/>
        <dbReference type="ChEBI" id="CHEBI:29033"/>
        <dbReference type="ChEBI" id="CHEBI:29034"/>
        <dbReference type="EC" id="1.16.3.1"/>
    </reaction>
</comment>
<feature type="compositionally biased region" description="Polar residues" evidence="13">
    <location>
        <begin position="51"/>
        <end position="63"/>
    </location>
</feature>
<evidence type="ECO:0000256" key="1">
    <source>
        <dbReference type="ARBA" id="ARBA00004173"/>
    </source>
</evidence>
<keyword evidence="9" id="KW-0408">Iron</keyword>